<dbReference type="RefSeq" id="WP_046487347.1">
    <property type="nucleotide sequence ID" value="NZ_LN827929.1"/>
</dbReference>
<evidence type="ECO:0000256" key="4">
    <source>
        <dbReference type="ARBA" id="ARBA00022801"/>
    </source>
</evidence>
<keyword evidence="1 5" id="KW-0963">Cytoplasm</keyword>
<dbReference type="NCBIfam" id="TIGR00250">
    <property type="entry name" value="RNAse_H_YqgF"/>
    <property type="match status" value="1"/>
</dbReference>
<comment type="function">
    <text evidence="5">Could be a nuclease involved in processing of the 5'-end of pre-16S rRNA.</text>
</comment>
<dbReference type="Pfam" id="PF03652">
    <property type="entry name" value="RuvX"/>
    <property type="match status" value="1"/>
</dbReference>
<evidence type="ECO:0000256" key="3">
    <source>
        <dbReference type="ARBA" id="ARBA00022722"/>
    </source>
</evidence>
<sequence length="150" mass="17053">MLNIENHQAPGKQREGNIIGFDFGQRRIGVAIGNNISKTAQALITIESSTNNQTFEAIQKIMDEWRPISIVVGVPFNVDGSEHKVTNLSKKFAKQLEQKYLLPTHLIDERYTSIEANHELKDKKIDLKKKKLLIDQIAAKIILQSYLDQI</sequence>
<dbReference type="CDD" id="cd16964">
    <property type="entry name" value="YqgF"/>
    <property type="match status" value="1"/>
</dbReference>
<dbReference type="InterPro" id="IPR037027">
    <property type="entry name" value="YqgF/RNaseH-like_dom_sf"/>
</dbReference>
<comment type="similarity">
    <text evidence="5">Belongs to the YqgF HJR family.</text>
</comment>
<dbReference type="PANTHER" id="PTHR33317:SF4">
    <property type="entry name" value="POLYNUCLEOTIDYL TRANSFERASE, RIBONUCLEASE H-LIKE SUPERFAMILY PROTEIN"/>
    <property type="match status" value="1"/>
</dbReference>
<dbReference type="SUPFAM" id="SSF53098">
    <property type="entry name" value="Ribonuclease H-like"/>
    <property type="match status" value="1"/>
</dbReference>
<evidence type="ECO:0000313" key="8">
    <source>
        <dbReference type="Proteomes" id="UP000064007"/>
    </source>
</evidence>
<proteinExistence type="inferred from homology"/>
<dbReference type="SMART" id="SM00732">
    <property type="entry name" value="YqgFc"/>
    <property type="match status" value="1"/>
</dbReference>
<dbReference type="AlphaFoldDB" id="A0A0D6EU68"/>
<dbReference type="InterPro" id="IPR006641">
    <property type="entry name" value="YqgF/RNaseH-like_dom"/>
</dbReference>
<keyword evidence="3 5" id="KW-0540">Nuclease</keyword>
<dbReference type="OrthoDB" id="9796140at2"/>
<evidence type="ECO:0000259" key="6">
    <source>
        <dbReference type="SMART" id="SM00732"/>
    </source>
</evidence>
<dbReference type="Proteomes" id="UP000064007">
    <property type="component" value="Chromosome 1"/>
</dbReference>
<protein>
    <recommendedName>
        <fullName evidence="5">Putative pre-16S rRNA nuclease</fullName>
        <ecNumber evidence="5">3.1.-.-</ecNumber>
    </recommendedName>
</protein>
<dbReference type="InterPro" id="IPR005227">
    <property type="entry name" value="YqgF"/>
</dbReference>
<dbReference type="GO" id="GO:0000967">
    <property type="term" value="P:rRNA 5'-end processing"/>
    <property type="evidence" value="ECO:0007669"/>
    <property type="project" value="UniProtKB-UniRule"/>
</dbReference>
<dbReference type="Gene3D" id="3.30.420.140">
    <property type="entry name" value="YqgF/RNase H-like domain"/>
    <property type="match status" value="1"/>
</dbReference>
<accession>A0A0D6EU68</accession>
<dbReference type="HAMAP" id="MF_00651">
    <property type="entry name" value="Nuclease_YqgF"/>
    <property type="match status" value="1"/>
</dbReference>
<dbReference type="GO" id="GO:0016788">
    <property type="term" value="F:hydrolase activity, acting on ester bonds"/>
    <property type="evidence" value="ECO:0007669"/>
    <property type="project" value="UniProtKB-UniRule"/>
</dbReference>
<keyword evidence="4 5" id="KW-0378">Hydrolase</keyword>
<comment type="subcellular location">
    <subcellularLocation>
        <location evidence="5">Cytoplasm</location>
    </subcellularLocation>
</comment>
<evidence type="ECO:0000256" key="1">
    <source>
        <dbReference type="ARBA" id="ARBA00022490"/>
    </source>
</evidence>
<dbReference type="EMBL" id="LN827929">
    <property type="protein sequence ID" value="CEZ19285.1"/>
    <property type="molecule type" value="Genomic_DNA"/>
</dbReference>
<dbReference type="STRING" id="1581557.BN1208_0391"/>
<evidence type="ECO:0000313" key="7">
    <source>
        <dbReference type="EMBL" id="CEZ19285.1"/>
    </source>
</evidence>
<dbReference type="GO" id="GO:0005829">
    <property type="term" value="C:cytosol"/>
    <property type="evidence" value="ECO:0007669"/>
    <property type="project" value="TreeGrafter"/>
</dbReference>
<dbReference type="PANTHER" id="PTHR33317">
    <property type="entry name" value="POLYNUCLEOTIDYL TRANSFERASE, RIBONUCLEASE H-LIKE SUPERFAMILY PROTEIN"/>
    <property type="match status" value="1"/>
</dbReference>
<reference evidence="8" key="1">
    <citation type="submission" date="2014-12" db="EMBL/GenBank/DDBJ databases">
        <authorList>
            <person name="Salcher M.M."/>
        </authorList>
    </citation>
    <scope>NUCLEOTIDE SEQUENCE [LARGE SCALE GENOMIC DNA]</scope>
    <source>
        <strain evidence="8">MMS-10A-171</strain>
    </source>
</reference>
<dbReference type="EC" id="3.1.-.-" evidence="5"/>
<feature type="domain" description="YqgF/RNase H-like" evidence="6">
    <location>
        <begin position="16"/>
        <end position="116"/>
    </location>
</feature>
<dbReference type="HOGENOM" id="CLU_098240_3_2_4"/>
<keyword evidence="8" id="KW-1185">Reference proteome</keyword>
<evidence type="ECO:0000256" key="2">
    <source>
        <dbReference type="ARBA" id="ARBA00022517"/>
    </source>
</evidence>
<organism evidence="7 8">
    <name type="scientific">Candidatus Methylopumilus planktonicus</name>
    <dbReference type="NCBI Taxonomy" id="1581557"/>
    <lineage>
        <taxon>Bacteria</taxon>
        <taxon>Pseudomonadati</taxon>
        <taxon>Pseudomonadota</taxon>
        <taxon>Betaproteobacteria</taxon>
        <taxon>Nitrosomonadales</taxon>
        <taxon>Methylophilaceae</taxon>
        <taxon>Candidatus Methylopumilus</taxon>
    </lineage>
</organism>
<name>A0A0D6EU68_9PROT</name>
<gene>
    <name evidence="7" type="ORF">BN1208_0391</name>
</gene>
<dbReference type="KEGG" id="mbat:BN1208_0391"/>
<dbReference type="GO" id="GO:0004518">
    <property type="term" value="F:nuclease activity"/>
    <property type="evidence" value="ECO:0007669"/>
    <property type="project" value="UniProtKB-KW"/>
</dbReference>
<dbReference type="InterPro" id="IPR012337">
    <property type="entry name" value="RNaseH-like_sf"/>
</dbReference>
<evidence type="ECO:0000256" key="5">
    <source>
        <dbReference type="HAMAP-Rule" id="MF_00651"/>
    </source>
</evidence>
<keyword evidence="2 5" id="KW-0690">Ribosome biogenesis</keyword>